<dbReference type="AlphaFoldDB" id="A0AAV1K3W8"/>
<comment type="caution">
    <text evidence="11">The sequence shown here is derived from an EMBL/GenBank/DDBJ whole genome shotgun (WGS) entry which is preliminary data.</text>
</comment>
<evidence type="ECO:0000256" key="7">
    <source>
        <dbReference type="ARBA" id="ARBA00023170"/>
    </source>
</evidence>
<feature type="transmembrane region" description="Helical" evidence="9">
    <location>
        <begin position="204"/>
        <end position="232"/>
    </location>
</feature>
<evidence type="ECO:0000313" key="12">
    <source>
        <dbReference type="Proteomes" id="UP001497472"/>
    </source>
</evidence>
<evidence type="ECO:0000256" key="2">
    <source>
        <dbReference type="ARBA" id="ARBA00010663"/>
    </source>
</evidence>
<evidence type="ECO:0000256" key="5">
    <source>
        <dbReference type="ARBA" id="ARBA00023040"/>
    </source>
</evidence>
<keyword evidence="4 9" id="KW-1133">Transmembrane helix</keyword>
<dbReference type="EMBL" id="CAVLEF010000280">
    <property type="protein sequence ID" value="CAK1555583.1"/>
    <property type="molecule type" value="Genomic_DNA"/>
</dbReference>
<feature type="transmembrane region" description="Helical" evidence="9">
    <location>
        <begin position="81"/>
        <end position="101"/>
    </location>
</feature>
<dbReference type="PROSITE" id="PS50262">
    <property type="entry name" value="G_PROTEIN_RECEP_F1_2"/>
    <property type="match status" value="1"/>
</dbReference>
<organism evidence="11 12">
    <name type="scientific">Leptosia nina</name>
    <dbReference type="NCBI Taxonomy" id="320188"/>
    <lineage>
        <taxon>Eukaryota</taxon>
        <taxon>Metazoa</taxon>
        <taxon>Ecdysozoa</taxon>
        <taxon>Arthropoda</taxon>
        <taxon>Hexapoda</taxon>
        <taxon>Insecta</taxon>
        <taxon>Pterygota</taxon>
        <taxon>Neoptera</taxon>
        <taxon>Endopterygota</taxon>
        <taxon>Lepidoptera</taxon>
        <taxon>Glossata</taxon>
        <taxon>Ditrysia</taxon>
        <taxon>Papilionoidea</taxon>
        <taxon>Pieridae</taxon>
        <taxon>Pierinae</taxon>
        <taxon>Leptosia</taxon>
    </lineage>
</organism>
<evidence type="ECO:0000256" key="9">
    <source>
        <dbReference type="SAM" id="Phobius"/>
    </source>
</evidence>
<feature type="transmembrane region" description="Helical" evidence="9">
    <location>
        <begin position="160"/>
        <end position="178"/>
    </location>
</feature>
<evidence type="ECO:0000259" key="10">
    <source>
        <dbReference type="PROSITE" id="PS50262"/>
    </source>
</evidence>
<feature type="transmembrane region" description="Helical" evidence="9">
    <location>
        <begin position="121"/>
        <end position="139"/>
    </location>
</feature>
<evidence type="ECO:0000313" key="11">
    <source>
        <dbReference type="EMBL" id="CAK1555583.1"/>
    </source>
</evidence>
<evidence type="ECO:0000256" key="3">
    <source>
        <dbReference type="ARBA" id="ARBA00022692"/>
    </source>
</evidence>
<protein>
    <recommendedName>
        <fullName evidence="10">G-protein coupled receptors family 1 profile domain-containing protein</fullName>
    </recommendedName>
</protein>
<dbReference type="SUPFAM" id="SSF81321">
    <property type="entry name" value="Family A G protein-coupled receptor-like"/>
    <property type="match status" value="1"/>
</dbReference>
<keyword evidence="8" id="KW-0807">Transducer</keyword>
<dbReference type="PANTHER" id="PTHR45695:SF9">
    <property type="entry name" value="LEUCOKININ RECEPTOR"/>
    <property type="match status" value="1"/>
</dbReference>
<keyword evidence="12" id="KW-1185">Reference proteome</keyword>
<feature type="transmembrane region" description="Helical" evidence="9">
    <location>
        <begin position="258"/>
        <end position="276"/>
    </location>
</feature>
<dbReference type="GO" id="GO:0004930">
    <property type="term" value="F:G protein-coupled receptor activity"/>
    <property type="evidence" value="ECO:0007669"/>
    <property type="project" value="UniProtKB-KW"/>
</dbReference>
<keyword evidence="5" id="KW-0297">G-protein coupled receptor</keyword>
<feature type="domain" description="G-protein coupled receptors family 1 profile" evidence="10">
    <location>
        <begin position="60"/>
        <end position="316"/>
    </location>
</feature>
<dbReference type="PRINTS" id="PR00237">
    <property type="entry name" value="GPCRRHODOPSN"/>
</dbReference>
<dbReference type="Gene3D" id="1.20.1070.10">
    <property type="entry name" value="Rhodopsin 7-helix transmembrane proteins"/>
    <property type="match status" value="1"/>
</dbReference>
<comment type="similarity">
    <text evidence="2">Belongs to the G-protein coupled receptor 1 family.</text>
</comment>
<keyword evidence="3 9" id="KW-0812">Transmembrane</keyword>
<evidence type="ECO:0000256" key="4">
    <source>
        <dbReference type="ARBA" id="ARBA00022989"/>
    </source>
</evidence>
<feature type="transmembrane region" description="Helical" evidence="9">
    <location>
        <begin position="296"/>
        <end position="319"/>
    </location>
</feature>
<keyword evidence="6 9" id="KW-0472">Membrane</keyword>
<dbReference type="Proteomes" id="UP001497472">
    <property type="component" value="Unassembled WGS sequence"/>
</dbReference>
<dbReference type="Pfam" id="PF00001">
    <property type="entry name" value="7tm_1"/>
    <property type="match status" value="1"/>
</dbReference>
<gene>
    <name evidence="11" type="ORF">LNINA_LOCUS14392</name>
</gene>
<name>A0AAV1K3W8_9NEOP</name>
<dbReference type="GO" id="GO:0005886">
    <property type="term" value="C:plasma membrane"/>
    <property type="evidence" value="ECO:0007669"/>
    <property type="project" value="TreeGrafter"/>
</dbReference>
<comment type="subcellular location">
    <subcellularLocation>
        <location evidence="1">Membrane</location>
        <topology evidence="1">Multi-pass membrane protein</topology>
    </subcellularLocation>
</comment>
<evidence type="ECO:0000256" key="1">
    <source>
        <dbReference type="ARBA" id="ARBA00004141"/>
    </source>
</evidence>
<feature type="transmembrane region" description="Helical" evidence="9">
    <location>
        <begin position="48"/>
        <end position="69"/>
    </location>
</feature>
<dbReference type="InterPro" id="IPR017452">
    <property type="entry name" value="GPCR_Rhodpsn_7TM"/>
</dbReference>
<sequence>MFGLESNQIPRYLSNWTEECFDLDTSQYPFPNTLWIIKPPREILIKSLAMVIVGVIGIILNSIILIILVKNRWLWSASNFLIGNMAAVDMLTLLFCPWFMLVRDFYQNYVLRNFGCRFEGFLQASLLLASVGSIMLVSYDRLAAACLTSEARITKASAPKLIVITWFFSMALSLPWIIKREYKERQWQNFLEMYCAEDITFLGIYWHFLLILLVWLPMGIMIVCYGGIIWRLECGVRELSSRGAGKVVTKARGKAMRVTAMVLMASTLCRLPYTVLIYWRNNMAKEINAVEGAYEILWFVASYLMYVDCALNPLIYGFTNVRFRRAMDRTPGLSCFRFGTWCCICTLVARKTEDLDKIKHVNNIYIIETTPRPNKKLSNAVKNFLHIHKQTLELSVQKMDELTTKPTKITPLKIEQCNDII</sequence>
<evidence type="ECO:0000256" key="6">
    <source>
        <dbReference type="ARBA" id="ARBA00023136"/>
    </source>
</evidence>
<reference evidence="11 12" key="1">
    <citation type="submission" date="2023-11" db="EMBL/GenBank/DDBJ databases">
        <authorList>
            <person name="Okamura Y."/>
        </authorList>
    </citation>
    <scope>NUCLEOTIDE SEQUENCE [LARGE SCALE GENOMIC DNA]</scope>
</reference>
<proteinExistence type="inferred from homology"/>
<evidence type="ECO:0000256" key="8">
    <source>
        <dbReference type="ARBA" id="ARBA00023224"/>
    </source>
</evidence>
<dbReference type="InterPro" id="IPR000276">
    <property type="entry name" value="GPCR_Rhodpsn"/>
</dbReference>
<accession>A0AAV1K3W8</accession>
<keyword evidence="7" id="KW-0675">Receptor</keyword>
<dbReference type="PANTHER" id="PTHR45695">
    <property type="entry name" value="LEUCOKININ RECEPTOR-RELATED"/>
    <property type="match status" value="1"/>
</dbReference>